<dbReference type="RefSeq" id="WP_202956173.1">
    <property type="nucleotide sequence ID" value="NZ_JAPCID010000007.1"/>
</dbReference>
<reference evidence="1" key="1">
    <citation type="submission" date="2022-10" db="EMBL/GenBank/DDBJ databases">
        <title>The WGS of Solirubrobacter sp. CPCC 204708.</title>
        <authorList>
            <person name="Jiang Z."/>
        </authorList>
    </citation>
    <scope>NUCLEOTIDE SEQUENCE</scope>
    <source>
        <strain evidence="1">CPCC 204708</strain>
    </source>
</reference>
<evidence type="ECO:0000313" key="1">
    <source>
        <dbReference type="EMBL" id="MDA0137008.1"/>
    </source>
</evidence>
<name>A0ABT4RET6_9ACTN</name>
<sequence>MRSTAGQATIEYVAAIALIAALLVVAAPAVGAPSVAAAVVAQMERALCIAGLDICDARMARDAGLAPCPLKTDVTGHEATGTAFSIELGHRLTLTVTPNSDGTVTVVRSASGTAGGSGGVGYDVAVGPVAFQLGGNAGLTARVQAARAWVFPDQAAADEFLRHAVVNGFRWERFPPAWNSIEGGEEVSAALGLAFGGKEQADLIGVAASGQAALGARIAPGRVVTVYGRVATDGPELQLPLTPSTGLGKHEWLAEVTFGPDGPRELAFRHAAASELDSRVTETVSRLDLRDPANRAVAAPLLAMKWPWRDRAALAAAAERISTHGTIERTVSSVEDDTRGISGSVKGGWKFGGSVKRIKVHRSLVSASARAGGFERQRYDCVK</sequence>
<comment type="caution">
    <text evidence="1">The sequence shown here is derived from an EMBL/GenBank/DDBJ whole genome shotgun (WGS) entry which is preliminary data.</text>
</comment>
<dbReference type="Proteomes" id="UP001147700">
    <property type="component" value="Unassembled WGS sequence"/>
</dbReference>
<protein>
    <submittedName>
        <fullName evidence="1">Uncharacterized protein</fullName>
    </submittedName>
</protein>
<organism evidence="1 2">
    <name type="scientific">Solirubrobacter deserti</name>
    <dbReference type="NCBI Taxonomy" id="2282478"/>
    <lineage>
        <taxon>Bacteria</taxon>
        <taxon>Bacillati</taxon>
        <taxon>Actinomycetota</taxon>
        <taxon>Thermoleophilia</taxon>
        <taxon>Solirubrobacterales</taxon>
        <taxon>Solirubrobacteraceae</taxon>
        <taxon>Solirubrobacter</taxon>
    </lineage>
</organism>
<proteinExistence type="predicted"/>
<gene>
    <name evidence="1" type="ORF">OJ962_05820</name>
</gene>
<accession>A0ABT4RET6</accession>
<dbReference type="EMBL" id="JAPCID010000007">
    <property type="protein sequence ID" value="MDA0137008.1"/>
    <property type="molecule type" value="Genomic_DNA"/>
</dbReference>
<evidence type="ECO:0000313" key="2">
    <source>
        <dbReference type="Proteomes" id="UP001147700"/>
    </source>
</evidence>
<keyword evidence="2" id="KW-1185">Reference proteome</keyword>